<keyword evidence="1" id="KW-1133">Transmembrane helix</keyword>
<gene>
    <name evidence="2" type="ORF">CAEBREN_20358</name>
</gene>
<dbReference type="InterPro" id="IPR053220">
    <property type="entry name" value="Nematode_rcpt-like_serp_H"/>
</dbReference>
<feature type="transmembrane region" description="Helical" evidence="1">
    <location>
        <begin position="352"/>
        <end position="373"/>
    </location>
</feature>
<accession>G0NMY3</accession>
<protein>
    <submittedName>
        <fullName evidence="2">Uncharacterized protein</fullName>
    </submittedName>
</protein>
<feature type="transmembrane region" description="Helical" evidence="1">
    <location>
        <begin position="126"/>
        <end position="149"/>
    </location>
</feature>
<dbReference type="OMA" id="SPRINGM"/>
<organism evidence="3">
    <name type="scientific">Caenorhabditis brenneri</name>
    <name type="common">Nematode worm</name>
    <dbReference type="NCBI Taxonomy" id="135651"/>
    <lineage>
        <taxon>Eukaryota</taxon>
        <taxon>Metazoa</taxon>
        <taxon>Ecdysozoa</taxon>
        <taxon>Nematoda</taxon>
        <taxon>Chromadorea</taxon>
        <taxon>Rhabditida</taxon>
        <taxon>Rhabditina</taxon>
        <taxon>Rhabditomorpha</taxon>
        <taxon>Rhabditoidea</taxon>
        <taxon>Rhabditidae</taxon>
        <taxon>Peloderinae</taxon>
        <taxon>Caenorhabditis</taxon>
    </lineage>
</organism>
<dbReference type="PANTHER" id="PTHR22941">
    <property type="entry name" value="SERPENTINE RECEPTOR"/>
    <property type="match status" value="1"/>
</dbReference>
<evidence type="ECO:0000313" key="2">
    <source>
        <dbReference type="EMBL" id="EGT34386.1"/>
    </source>
</evidence>
<keyword evidence="1" id="KW-0472">Membrane</keyword>
<dbReference type="Pfam" id="PF10318">
    <property type="entry name" value="7TM_GPCR_Srh"/>
    <property type="match status" value="2"/>
</dbReference>
<dbReference type="EMBL" id="GL379912">
    <property type="protein sequence ID" value="EGT34386.1"/>
    <property type="molecule type" value="Genomic_DNA"/>
</dbReference>
<feature type="transmembrane region" description="Helical" evidence="1">
    <location>
        <begin position="18"/>
        <end position="38"/>
    </location>
</feature>
<feature type="transmembrane region" description="Helical" evidence="1">
    <location>
        <begin position="268"/>
        <end position="291"/>
    </location>
</feature>
<name>G0NMY3_CAEBE</name>
<proteinExistence type="predicted"/>
<feature type="transmembrane region" description="Helical" evidence="1">
    <location>
        <begin position="170"/>
        <end position="193"/>
    </location>
</feature>
<evidence type="ECO:0000256" key="1">
    <source>
        <dbReference type="SAM" id="Phobius"/>
    </source>
</evidence>
<feature type="transmembrane region" description="Helical" evidence="1">
    <location>
        <begin position="311"/>
        <end position="331"/>
    </location>
</feature>
<feature type="transmembrane region" description="Helical" evidence="1">
    <location>
        <begin position="439"/>
        <end position="462"/>
    </location>
</feature>
<dbReference type="AlphaFoldDB" id="G0NMY3"/>
<feature type="transmembrane region" description="Helical" evidence="1">
    <location>
        <begin position="199"/>
        <end position="223"/>
    </location>
</feature>
<sequence>MSVITVGLLNLLDISVNVQFGVCLVSVFACSSSYLILFETRSSSVQQNIFKISSKRIKIAYHLLYFLFNCSFLTLLLFSSADQETTKLESLKNYPCPTELFFDPRVFIVSSDQNIVKLYINILGPIYLSNAVGQIVFHSTCTVYYLYFVPTENLSMQTKKLQRQFFVGTVLQTVIPLIFLALPLAIFVVIYTIKCSCQSYVNVAFLIVELHGIAASITILSVYPSYRKAIGKMLLRVLSGRLNSTIQVSVSPRNNGNSSSQVMNRGPILEANICTLFNFVLTTLITPYIFIQNMSAITVGLLNLFDIPIKIQGVLGLVSVFVCSSSYLILFEGRSSSLQRNVFRISKTITRNVYHSSYFAINCSYLTFILFLSDEQEAAKLETLKSFPCPTERIAILLFNAVGQLIFHSACSVYYLYIVPTKNLSLRTKRLQRQFFIGTVLQTGIPLLFLALPLAILVVIYLSNCSCQGFTNMAILIAELHGIAASITILSVYTSYRKTIRNMILGFLSGKLNSTVQITVSPRINGMNSSQVVPNRLNLI</sequence>
<feature type="transmembrane region" description="Helical" evidence="1">
    <location>
        <begin position="59"/>
        <end position="78"/>
    </location>
</feature>
<evidence type="ECO:0000313" key="3">
    <source>
        <dbReference type="Proteomes" id="UP000008068"/>
    </source>
</evidence>
<reference evidence="3" key="1">
    <citation type="submission" date="2011-07" db="EMBL/GenBank/DDBJ databases">
        <authorList>
            <consortium name="Caenorhabditis brenneri Sequencing and Analysis Consortium"/>
            <person name="Wilson R.K."/>
        </authorList>
    </citation>
    <scope>NUCLEOTIDE SEQUENCE [LARGE SCALE GENOMIC DNA]</scope>
    <source>
        <strain evidence="3">PB2801</strain>
    </source>
</reference>
<dbReference type="PANTHER" id="PTHR22941:SF51">
    <property type="entry name" value="SERPENTINE RECEPTOR, CLASS H-RELATED"/>
    <property type="match status" value="1"/>
</dbReference>
<feature type="transmembrane region" description="Helical" evidence="1">
    <location>
        <begin position="474"/>
        <end position="493"/>
    </location>
</feature>
<keyword evidence="1" id="KW-0812">Transmembrane</keyword>
<feature type="transmembrane region" description="Helical" evidence="1">
    <location>
        <begin position="393"/>
        <end position="418"/>
    </location>
</feature>
<dbReference type="Proteomes" id="UP000008068">
    <property type="component" value="Unassembled WGS sequence"/>
</dbReference>
<dbReference type="InParanoid" id="G0NMY3"/>
<dbReference type="HOGENOM" id="CLU_026809_0_0_1"/>
<dbReference type="InterPro" id="IPR019422">
    <property type="entry name" value="7TM_GPCR_serpentine_rcpt_Srh"/>
</dbReference>
<keyword evidence="3" id="KW-1185">Reference proteome</keyword>